<feature type="transmembrane region" description="Helical" evidence="7">
    <location>
        <begin position="101"/>
        <end position="119"/>
    </location>
</feature>
<feature type="transmembrane region" description="Helical" evidence="7">
    <location>
        <begin position="282"/>
        <end position="303"/>
    </location>
</feature>
<accession>A0ABM8FNY1</accession>
<evidence type="ECO:0000313" key="8">
    <source>
        <dbReference type="EMBL" id="BDY13587.1"/>
    </source>
</evidence>
<organism evidence="8 9">
    <name type="scientific">Hydrogenimonas cancrithermarum</name>
    <dbReference type="NCBI Taxonomy" id="2993563"/>
    <lineage>
        <taxon>Bacteria</taxon>
        <taxon>Pseudomonadati</taxon>
        <taxon>Campylobacterota</taxon>
        <taxon>Epsilonproteobacteria</taxon>
        <taxon>Campylobacterales</taxon>
        <taxon>Hydrogenimonadaceae</taxon>
        <taxon>Hydrogenimonas</taxon>
    </lineage>
</organism>
<feature type="transmembrane region" description="Helical" evidence="7">
    <location>
        <begin position="160"/>
        <end position="177"/>
    </location>
</feature>
<keyword evidence="2" id="KW-1003">Cell membrane</keyword>
<dbReference type="PANTHER" id="PTHR22926">
    <property type="entry name" value="PHOSPHO-N-ACETYLMURAMOYL-PENTAPEPTIDE-TRANSFERASE"/>
    <property type="match status" value="1"/>
</dbReference>
<feature type="transmembrane region" description="Helical" evidence="7">
    <location>
        <begin position="183"/>
        <end position="201"/>
    </location>
</feature>
<gene>
    <name evidence="8" type="ORF">HCR_18990</name>
</gene>
<sequence>MIFVLMLVTFVATILCIAVFIKSAPRLGFIDAPNERSMHTSPIPRGAGICFVGVSLVISLVALLWNINHLQQYYYVYAAVAIVFAAGLLDDRKGLSPKLKFLFIILAIMLLCVNDLYIKTLGNYMGFKIDLPLYIAVPFTIFAMAGFTNALNLTDGLDGLAGMISMVMMGAFLWIGYVNHDELMIMLSSVFMAAVAAFLIFNWHPAKVFMGDSGSLTLGFVISILAVRAMEFIEPTAVLFIVVLPVLDTFIVMTRRIQRGLSPFSADKTHMHHILYNRYEDVPYTTILLVYIQIAFTIIGVQLRHSDNFLSLILFGILFFIFLNLFDQRIKRRKKVKR</sequence>
<feature type="transmembrane region" description="Helical" evidence="7">
    <location>
        <begin position="73"/>
        <end position="89"/>
    </location>
</feature>
<keyword evidence="4 7" id="KW-0812">Transmembrane</keyword>
<protein>
    <submittedName>
        <fullName evidence="8">Undecaprenyl-phosphate alpha-N-acetylglucosaminyl 1-phosphate transferase</fullName>
    </submittedName>
</protein>
<dbReference type="Pfam" id="PF00953">
    <property type="entry name" value="Glycos_transf_4"/>
    <property type="match status" value="1"/>
</dbReference>
<proteinExistence type="predicted"/>
<dbReference type="Proteomes" id="UP001321445">
    <property type="component" value="Chromosome"/>
</dbReference>
<feature type="transmembrane region" description="Helical" evidence="7">
    <location>
        <begin position="6"/>
        <end position="25"/>
    </location>
</feature>
<evidence type="ECO:0000256" key="3">
    <source>
        <dbReference type="ARBA" id="ARBA00022679"/>
    </source>
</evidence>
<keyword evidence="5 7" id="KW-1133">Transmembrane helix</keyword>
<feature type="transmembrane region" description="Helical" evidence="7">
    <location>
        <begin position="236"/>
        <end position="254"/>
    </location>
</feature>
<feature type="transmembrane region" description="Helical" evidence="7">
    <location>
        <begin position="309"/>
        <end position="326"/>
    </location>
</feature>
<dbReference type="PANTHER" id="PTHR22926:SF3">
    <property type="entry name" value="UNDECAPRENYL-PHOSPHATE ALPHA-N-ACETYLGLUCOSAMINYL 1-PHOSPHATE TRANSFERASE"/>
    <property type="match status" value="1"/>
</dbReference>
<dbReference type="InterPro" id="IPR000715">
    <property type="entry name" value="Glycosyl_transferase_4"/>
</dbReference>
<keyword evidence="9" id="KW-1185">Reference proteome</keyword>
<name>A0ABM8FNY1_9BACT</name>
<dbReference type="GO" id="GO:0016740">
    <property type="term" value="F:transferase activity"/>
    <property type="evidence" value="ECO:0007669"/>
    <property type="project" value="UniProtKB-KW"/>
</dbReference>
<feature type="transmembrane region" description="Helical" evidence="7">
    <location>
        <begin position="46"/>
        <end position="67"/>
    </location>
</feature>
<comment type="subcellular location">
    <subcellularLocation>
        <location evidence="1">Cell membrane</location>
        <topology evidence="1">Multi-pass membrane protein</topology>
    </subcellularLocation>
</comment>
<reference evidence="8 9" key="1">
    <citation type="submission" date="2023-03" db="EMBL/GenBank/DDBJ databases">
        <title>Description of Hydrogenimonas sp. ISO32.</title>
        <authorList>
            <person name="Mino S."/>
            <person name="Fukazawa S."/>
            <person name="Sawabe T."/>
        </authorList>
    </citation>
    <scope>NUCLEOTIDE SEQUENCE [LARGE SCALE GENOMIC DNA]</scope>
    <source>
        <strain evidence="8 9">ISO32</strain>
    </source>
</reference>
<evidence type="ECO:0000256" key="6">
    <source>
        <dbReference type="ARBA" id="ARBA00023136"/>
    </source>
</evidence>
<dbReference type="PROSITE" id="PS01348">
    <property type="entry name" value="MRAY_2"/>
    <property type="match status" value="1"/>
</dbReference>
<evidence type="ECO:0000256" key="4">
    <source>
        <dbReference type="ARBA" id="ARBA00022692"/>
    </source>
</evidence>
<dbReference type="InterPro" id="IPR018480">
    <property type="entry name" value="PNAcMuramoyl-5peptid_Trfase_CS"/>
</dbReference>
<feature type="transmembrane region" description="Helical" evidence="7">
    <location>
        <begin position="131"/>
        <end position="153"/>
    </location>
</feature>
<evidence type="ECO:0000256" key="5">
    <source>
        <dbReference type="ARBA" id="ARBA00022989"/>
    </source>
</evidence>
<evidence type="ECO:0000256" key="7">
    <source>
        <dbReference type="SAM" id="Phobius"/>
    </source>
</evidence>
<evidence type="ECO:0000313" key="9">
    <source>
        <dbReference type="Proteomes" id="UP001321445"/>
    </source>
</evidence>
<evidence type="ECO:0000256" key="1">
    <source>
        <dbReference type="ARBA" id="ARBA00004651"/>
    </source>
</evidence>
<dbReference type="EMBL" id="AP027370">
    <property type="protein sequence ID" value="BDY13587.1"/>
    <property type="molecule type" value="Genomic_DNA"/>
</dbReference>
<dbReference type="RefSeq" id="WP_286336536.1">
    <property type="nucleotide sequence ID" value="NZ_AP027370.1"/>
</dbReference>
<keyword evidence="3 8" id="KW-0808">Transferase</keyword>
<evidence type="ECO:0000256" key="2">
    <source>
        <dbReference type="ARBA" id="ARBA00022475"/>
    </source>
</evidence>
<keyword evidence="6 7" id="KW-0472">Membrane</keyword>
<dbReference type="CDD" id="cd06853">
    <property type="entry name" value="GT_WecA_like"/>
    <property type="match status" value="1"/>
</dbReference>